<dbReference type="Proteomes" id="UP000076798">
    <property type="component" value="Unassembled WGS sequence"/>
</dbReference>
<sequence length="114" mass="12105">MDSFTTIQFLSVVVRILGRQPLSGCLAGKKIVVIKQADEGTKSTGILNLTASLLVLRDTRLTLRREWKRRDLGAKRTNAKGMGAKGMGAKGMGAKGIGAKGIGAKNKVKPSIKV</sequence>
<keyword evidence="2" id="KW-1185">Reference proteome</keyword>
<dbReference type="EMBL" id="KV428210">
    <property type="protein sequence ID" value="KZT33915.1"/>
    <property type="molecule type" value="Genomic_DNA"/>
</dbReference>
<proteinExistence type="predicted"/>
<accession>A0A165Z475</accession>
<dbReference type="AlphaFoldDB" id="A0A165Z475"/>
<protein>
    <submittedName>
        <fullName evidence="1">Uncharacterized protein</fullName>
    </submittedName>
</protein>
<name>A0A165Z475_9AGAM</name>
<evidence type="ECO:0000313" key="1">
    <source>
        <dbReference type="EMBL" id="KZT33915.1"/>
    </source>
</evidence>
<gene>
    <name evidence="1" type="ORF">SISSUDRAFT_1036681</name>
</gene>
<organism evidence="1 2">
    <name type="scientific">Sistotremastrum suecicum HHB10207 ss-3</name>
    <dbReference type="NCBI Taxonomy" id="1314776"/>
    <lineage>
        <taxon>Eukaryota</taxon>
        <taxon>Fungi</taxon>
        <taxon>Dikarya</taxon>
        <taxon>Basidiomycota</taxon>
        <taxon>Agaricomycotina</taxon>
        <taxon>Agaricomycetes</taxon>
        <taxon>Sistotremastrales</taxon>
        <taxon>Sistotremastraceae</taxon>
        <taxon>Sistotremastrum</taxon>
    </lineage>
</organism>
<reference evidence="1 2" key="1">
    <citation type="journal article" date="2016" name="Mol. Biol. Evol.">
        <title>Comparative Genomics of Early-Diverging Mushroom-Forming Fungi Provides Insights into the Origins of Lignocellulose Decay Capabilities.</title>
        <authorList>
            <person name="Nagy L.G."/>
            <person name="Riley R."/>
            <person name="Tritt A."/>
            <person name="Adam C."/>
            <person name="Daum C."/>
            <person name="Floudas D."/>
            <person name="Sun H."/>
            <person name="Yadav J.S."/>
            <person name="Pangilinan J."/>
            <person name="Larsson K.H."/>
            <person name="Matsuura K."/>
            <person name="Barry K."/>
            <person name="Labutti K."/>
            <person name="Kuo R."/>
            <person name="Ohm R.A."/>
            <person name="Bhattacharya S.S."/>
            <person name="Shirouzu T."/>
            <person name="Yoshinaga Y."/>
            <person name="Martin F.M."/>
            <person name="Grigoriev I.V."/>
            <person name="Hibbett D.S."/>
        </authorList>
    </citation>
    <scope>NUCLEOTIDE SEQUENCE [LARGE SCALE GENOMIC DNA]</scope>
    <source>
        <strain evidence="1 2">HHB10207 ss-3</strain>
    </source>
</reference>
<evidence type="ECO:0000313" key="2">
    <source>
        <dbReference type="Proteomes" id="UP000076798"/>
    </source>
</evidence>